<organism evidence="1 2">
    <name type="scientific">Geotalea daltonii (strain DSM 22248 / JCM 15807 / FRC-32)</name>
    <name type="common">Geobacter daltonii</name>
    <dbReference type="NCBI Taxonomy" id="316067"/>
    <lineage>
        <taxon>Bacteria</taxon>
        <taxon>Pseudomonadati</taxon>
        <taxon>Thermodesulfobacteriota</taxon>
        <taxon>Desulfuromonadia</taxon>
        <taxon>Geobacterales</taxon>
        <taxon>Geobacteraceae</taxon>
        <taxon>Geotalea</taxon>
    </lineage>
</organism>
<dbReference type="EMBL" id="CP001390">
    <property type="protein sequence ID" value="ACM18803.1"/>
    <property type="molecule type" value="Genomic_DNA"/>
</dbReference>
<dbReference type="STRING" id="316067.Geob_0434"/>
<sequence length="52" mass="6038">MNRALFKATNHDLERLSAEELRIYLEIVDLMVADGMTQVEAEDQAYLSFFTK</sequence>
<dbReference type="RefSeq" id="WP_012645532.1">
    <property type="nucleotide sequence ID" value="NC_011979.1"/>
</dbReference>
<proteinExistence type="predicted"/>
<dbReference type="AlphaFoldDB" id="B9LZ71"/>
<evidence type="ECO:0000313" key="1">
    <source>
        <dbReference type="EMBL" id="ACM18803.1"/>
    </source>
</evidence>
<keyword evidence="2" id="KW-1185">Reference proteome</keyword>
<evidence type="ECO:0000313" key="2">
    <source>
        <dbReference type="Proteomes" id="UP000007721"/>
    </source>
</evidence>
<reference evidence="1 2" key="1">
    <citation type="submission" date="2009-01" db="EMBL/GenBank/DDBJ databases">
        <title>Complete sequence of Geobacter sp. FRC-32.</title>
        <authorList>
            <consortium name="US DOE Joint Genome Institute"/>
            <person name="Lucas S."/>
            <person name="Copeland A."/>
            <person name="Lapidus A."/>
            <person name="Glavina del Rio T."/>
            <person name="Dalin E."/>
            <person name="Tice H."/>
            <person name="Bruce D."/>
            <person name="Goodwin L."/>
            <person name="Pitluck S."/>
            <person name="Saunders E."/>
            <person name="Brettin T."/>
            <person name="Detter J.C."/>
            <person name="Han C."/>
            <person name="Larimer F."/>
            <person name="Land M."/>
            <person name="Hauser L."/>
            <person name="Kyrpides N."/>
            <person name="Ovchinnikova G."/>
            <person name="Kostka J."/>
            <person name="Richardson P."/>
        </authorList>
    </citation>
    <scope>NUCLEOTIDE SEQUENCE [LARGE SCALE GENOMIC DNA]</scope>
    <source>
        <strain evidence="2">DSM 22248 / JCM 15807 / FRC-32</strain>
    </source>
</reference>
<gene>
    <name evidence="1" type="ordered locus">Geob_0434</name>
</gene>
<dbReference type="HOGENOM" id="CLU_3080292_0_0_7"/>
<dbReference type="Proteomes" id="UP000007721">
    <property type="component" value="Chromosome"/>
</dbReference>
<dbReference type="KEGG" id="geo:Geob_0434"/>
<accession>B9LZ71</accession>
<name>B9LZ71_GEODF</name>
<protein>
    <submittedName>
        <fullName evidence="1">Uncharacterized protein</fullName>
    </submittedName>
</protein>